<feature type="transmembrane region" description="Helical" evidence="2">
    <location>
        <begin position="326"/>
        <end position="349"/>
    </location>
</feature>
<evidence type="ECO:0000313" key="3">
    <source>
        <dbReference type="EMBL" id="CAG7579883.1"/>
    </source>
</evidence>
<feature type="transmembrane region" description="Helical" evidence="2">
    <location>
        <begin position="294"/>
        <end position="314"/>
    </location>
</feature>
<dbReference type="EMBL" id="OU342829">
    <property type="protein sequence ID" value="CAG7579883.1"/>
    <property type="molecule type" value="Genomic_DNA"/>
</dbReference>
<evidence type="ECO:0000256" key="2">
    <source>
        <dbReference type="SAM" id="Phobius"/>
    </source>
</evidence>
<evidence type="ECO:0000256" key="1">
    <source>
        <dbReference type="SAM" id="MobiDB-lite"/>
    </source>
</evidence>
<feature type="transmembrane region" description="Helical" evidence="2">
    <location>
        <begin position="260"/>
        <end position="282"/>
    </location>
</feature>
<feature type="transmembrane region" description="Helical" evidence="2">
    <location>
        <begin position="392"/>
        <end position="414"/>
    </location>
</feature>
<feature type="transmembrane region" description="Helical" evidence="2">
    <location>
        <begin position="228"/>
        <end position="248"/>
    </location>
</feature>
<feature type="transmembrane region" description="Helical" evidence="2">
    <location>
        <begin position="465"/>
        <end position="491"/>
    </location>
</feature>
<keyword evidence="2" id="KW-0472">Membrane</keyword>
<reference evidence="3" key="1">
    <citation type="submission" date="2021-06" db="EMBL/GenBank/DDBJ databases">
        <authorList>
            <person name="Gannon L."/>
            <person name="Redgwell R T."/>
            <person name="Michniewski S."/>
            <person name="Harrison D C."/>
            <person name="Millard A."/>
        </authorList>
    </citation>
    <scope>NUCLEOTIDE SEQUENCE</scope>
</reference>
<gene>
    <name evidence="3" type="ORF">SLAVMIC_00142</name>
</gene>
<organism evidence="3">
    <name type="scientific">uncultured marine phage</name>
    <dbReference type="NCBI Taxonomy" id="707152"/>
    <lineage>
        <taxon>Viruses</taxon>
        <taxon>environmental samples</taxon>
    </lineage>
</organism>
<feature type="region of interest" description="Disordered" evidence="1">
    <location>
        <begin position="890"/>
        <end position="935"/>
    </location>
</feature>
<feature type="transmembrane region" description="Helical" evidence="2">
    <location>
        <begin position="164"/>
        <end position="185"/>
    </location>
</feature>
<feature type="transmembrane region" description="Helical" evidence="2">
    <location>
        <begin position="530"/>
        <end position="548"/>
    </location>
</feature>
<feature type="transmembrane region" description="Helical" evidence="2">
    <location>
        <begin position="356"/>
        <end position="380"/>
    </location>
</feature>
<sequence length="983" mass="104292">MDKKYLEALSNFAYALEELVEEMKRQSDAQAKAAGGAGALGSKKGIMDINNTLENINNGIDEIKDSNKEILDNQKTILKISKEKEKSGGMFAGLQDNKKKITEGISAIVLMAGAVLAIGLAFKVVGGVDFMAVIALSFAMPLIAIAFTEVATTVKEKKLSIKDMLFTSLALVLMAGALTVSSWIMSGIRPITIAQFLTAVGVGIALSIASIGISFIVKKLRRVKFTDLLKLPVALVAISTAIMLSSYILGQTQPIEPMLLLNIVLQGIAMGIVAAAMTIPLMMLKLSGLKMKDIVMGGLFIVVVAAAIMVSSHLLALGNYSNPVPILWAIQTSIALFLFSIPVIALGILSMTGIGLAAIALGAVMTLIVATTIMVTSHILGLGNYENHPDLGWVMGTALAIGFFGIAMLALGAIAMTGIGFLAVALGGVMALMVASTIVAVSQTLAEGDYSYGGDMTSWALATTMLFMVFTPMMVALGAMGLISSIIGFFGGPDPFELAKLMMVQIASTIADVSHVLADGTYTDGPTEDWARGVSLAIGAFAPVFSYLQRSGVYSALFGGEAMKPEEYSNTMRTIGYAIIDVANVFNEGRVDKWTSGPTKKWAEGVGLAIGAFAPIFEILNSRGIMDALLGTSGPTADDMGQAIRVISQSIMDAANIFASDTGSYRGGPTKKWAEGVGLAISSFSAVYEWVFDGWDWTPEDIEQANGVIFRIAKSILMMGKIFQGYALDENGQIIKGPKPRWKNFPESKWTKGVTGALQSFMELYEWVFDGVNWTPEDIEDANAVIFPIARSILKVADILEPLGGMSIPGGETTKEIATNLKHWKKVVEEVDKLGEIGSMEAVYHLQAMAMGFDALAESLNNVATSINKFNPEFISVLAEVSGVDIEVKPKTSGGGSNDDEGGGFWNDLLYGSENKEETSGGGAPPTVNTGGGKKSGMSFEDIYNKLDELNQQLQVIASNSTNMSSYVNELRSGGNQGVVIGM</sequence>
<feature type="transmembrane region" description="Helical" evidence="2">
    <location>
        <begin position="104"/>
        <end position="124"/>
    </location>
</feature>
<proteinExistence type="predicted"/>
<keyword evidence="2" id="KW-1133">Transmembrane helix</keyword>
<protein>
    <submittedName>
        <fullName evidence="3">Uncharacterized protein</fullName>
    </submittedName>
</protein>
<feature type="transmembrane region" description="Helical" evidence="2">
    <location>
        <begin position="191"/>
        <end position="216"/>
    </location>
</feature>
<feature type="compositionally biased region" description="Gly residues" evidence="1">
    <location>
        <begin position="920"/>
        <end position="935"/>
    </location>
</feature>
<name>A0A8D9CCJ3_9VIRU</name>
<accession>A0A8D9CCJ3</accession>
<feature type="transmembrane region" description="Helical" evidence="2">
    <location>
        <begin position="421"/>
        <end position="445"/>
    </location>
</feature>
<keyword evidence="2" id="KW-0812">Transmembrane</keyword>
<feature type="transmembrane region" description="Helical" evidence="2">
    <location>
        <begin position="130"/>
        <end position="152"/>
    </location>
</feature>